<accession>A0ACB0KWK8</accession>
<protein>
    <submittedName>
        <fullName evidence="1">Uncharacterized protein</fullName>
    </submittedName>
</protein>
<proteinExistence type="predicted"/>
<comment type="caution">
    <text evidence="1">The sequence shown here is derived from an EMBL/GenBank/DDBJ whole genome shotgun (WGS) entry which is preliminary data.</text>
</comment>
<name>A0ACB0KWK8_TRIPR</name>
<gene>
    <name evidence="1" type="ORF">MILVUS5_LOCUS26535</name>
</gene>
<keyword evidence="2" id="KW-1185">Reference proteome</keyword>
<reference evidence="1" key="1">
    <citation type="submission" date="2023-10" db="EMBL/GenBank/DDBJ databases">
        <authorList>
            <person name="Rodriguez Cubillos JULIANA M."/>
            <person name="De Vega J."/>
        </authorList>
    </citation>
    <scope>NUCLEOTIDE SEQUENCE</scope>
</reference>
<evidence type="ECO:0000313" key="2">
    <source>
        <dbReference type="Proteomes" id="UP001177021"/>
    </source>
</evidence>
<dbReference type="EMBL" id="CASHSV030000311">
    <property type="protein sequence ID" value="CAJ2660610.1"/>
    <property type="molecule type" value="Genomic_DNA"/>
</dbReference>
<organism evidence="1 2">
    <name type="scientific">Trifolium pratense</name>
    <name type="common">Red clover</name>
    <dbReference type="NCBI Taxonomy" id="57577"/>
    <lineage>
        <taxon>Eukaryota</taxon>
        <taxon>Viridiplantae</taxon>
        <taxon>Streptophyta</taxon>
        <taxon>Embryophyta</taxon>
        <taxon>Tracheophyta</taxon>
        <taxon>Spermatophyta</taxon>
        <taxon>Magnoliopsida</taxon>
        <taxon>eudicotyledons</taxon>
        <taxon>Gunneridae</taxon>
        <taxon>Pentapetalae</taxon>
        <taxon>rosids</taxon>
        <taxon>fabids</taxon>
        <taxon>Fabales</taxon>
        <taxon>Fabaceae</taxon>
        <taxon>Papilionoideae</taxon>
        <taxon>50 kb inversion clade</taxon>
        <taxon>NPAAA clade</taxon>
        <taxon>Hologalegina</taxon>
        <taxon>IRL clade</taxon>
        <taxon>Trifolieae</taxon>
        <taxon>Trifolium</taxon>
    </lineage>
</organism>
<evidence type="ECO:0000313" key="1">
    <source>
        <dbReference type="EMBL" id="CAJ2660610.1"/>
    </source>
</evidence>
<dbReference type="Proteomes" id="UP001177021">
    <property type="component" value="Unassembled WGS sequence"/>
</dbReference>
<sequence length="1100" mass="126145">MNRIHNNRFQKHKQQQKETTTAPQKMNSVTGTRPSPSTVLEDGWSVEATFTLIDAWGKLYNKLNRKYFRQYHWKEIAKAVNDHHGYSRKSRRTYVHCKNRIDALKKKYAIEKARVSENGFYDDDDAFPFFDKLDLLIGDSDNLPAKKVIPPLEPPVKVPAWTLAPVGLRSGAQSAQKRPTTATTEEESVEEDSRFRRNLSAFAAAAAAAAEAEIDNSDSDDLYFDDLNNLDGSELSNENRKRKRGRKDVEFGYREVAGRTVREFGSREVANVMEKSSQVHERVELSKQRRNAKEKFNEVHERVESSKQRRNAREKFSEIHERVESSKQLRNVDLEKRNMQFEKDCQRLLQLQKTNHSKETERTTSLNDRNEQISKVKNLPAPTQNRSDTQSTKRNVRGATRMKKLELDLMDGQKLPIEFDESTAKPLGENKTKFKSYVGFLGRSKVSILTDDWDSVDQSAKDEIWTDILKVWDVPHSGFLRKKLVAYAGERWRAFKTNLTSRYIHGDLRDRSPLEIYNFLDEETWQAFVQIRLDPSFLEIRKKAQMSSAQNKTPHRLSRGGYELLQEKMMQEKLKEKKDTLGGSVAAPPSPPPRHEQWKRARQKPSGDYTSEDTRIIAEKIDSLVEKTSQGTFVPQGRKDILTEAIGRPEHSGFVRGVGRGVGIRQYFGSQPRGSTPPVLSSEQLQTIKVELTQQIKEELMQDLEAMGFSKKPSNFPTCSRNTAVPASTKGSSSIVPPVLEEDEIPEQCELYVDNLLHPVAYGNVYKLGPTIHNQMLENDMVRVAVSKVLEGHAEVPIPTDEVETVEQALNNFIQWPKRLVQIVSDKDFDVDGSEKDDVSPKKSEPQLDSAKQLAEKDNVSPKKSEPQLDSVQQLVLKAVCMSESIKLDLEHDRMKSLWLSQRDVMELCMGKQELSITILRLWLTYLNRLSINVGKNDLYGFIDPCFIQSQHDPTNAEAYIQNKLSDDKKECYLAPYHNNHHWQLLIICPRQNNVVFLCSLERKPDKNIIHIVDSALDGYHKLQGVQKKKPTWIYPICQRQPESYESGYYIMIHTLNIVSAGIINLWMQIFGNPEPFQEDELVNVQQRCASLILDFIQGI</sequence>